<evidence type="ECO:0000256" key="2">
    <source>
        <dbReference type="ARBA" id="ARBA00022801"/>
    </source>
</evidence>
<dbReference type="InterPro" id="IPR014001">
    <property type="entry name" value="Helicase_ATP-bd"/>
</dbReference>
<sequence>MELAVDNKTGNFYFLCEHDDLFVELAGAAEKAFASDPNTTLIKLRQLGEAIAQHIAVLVRVNFDDNTTQLELIHRISRELQLDQVVKDLFHTLRVEGNKATHKFRTKHKEAINGLVVARKLAIWFHQSFGKQGTSFKPGAFIPPHDPSEQLRSLQSEIDNLKVDLQKANLDLDSSQQLNELINKEKTEYESLAFEMDQESKELAEQAKEHERALADQKHSYEKKIAELQTKLSNLDDESNTSYKQKLSTSSKAATQHIVLDEALTRILIDQQLQEAGWEVDTEVLTYKNGTRPEKGKNIAIAEWPTEYQGKKGRADYVLFVGLSPIAVVEAKKENTNVAGKISQAERYTKGLNVQPPLIPAWELQGLTIAWPDEEDSHYKVPFVYSCNGRPYVPQLAEQSGTWFRDVREPANIKRALPKFHTPEGLLDLLKRSKDAAQQKLKDEPFGYLKVRDYQQKAITAVENTLAQNIRHALLAMATGTGKTRTIIGLMYRFLKAERFKRILFLVDRTALGQQAIDAFNEAPLEQNHTLSKIYNVAELGDMAAEAETRVQVATVQAMVKRIFMSDNPPPLDQFDCIIIDEAHRGYTLDQEMTEGELATRDTSQYLSSYRRVLDYFDAVKIALTATPAKHTSDIFGKPVYTYSYREAVADDWLIDHEPPIRYETLLTQNGIHFDKGETIQSINMQTGEIESADLEDELNFEIDAFNRKVISENFNRVICEQLVQELDPFGDEKTLIFCAPSKNGLHADMVKRLLDGAFKDLYNGEYNQAAVEVIKGDSDKVDQKIRQFKNERYPNIAITVDLLTTGIDVPKICNLVFMRRVKSRILYEQMIGRATRRCDDIGKTVFRIYDPVDIYAVLQDVNTMKPLVKDPNITLDQLVDEITNPDLLERALNAPGDTPEQSHADVVLSQLSQKVMRVLRKAEKKSESKPALKQKLDELQESWGVEPKSLHTHLNQLGPKQAAAFINQHSGLLSQLAEVNSLLGSERQPVISEHFDEIRDRNQSYGSHQKPEDYLDSFNQFIKEQLNQNAALAAVVNKPRDLNRAQLKDIKLLLDGAGYTEPKLQSAVRNQTNQDIAASIVGHIRRAALGEALVPFEQRVAQAMARIYQSHQWNPNQRKWLDRLAKQLVHEVIIDRNFVNNRFGEHGGAKQFDKVLNNQLDTVLEELSEAIWPKLG</sequence>
<evidence type="ECO:0000259" key="7">
    <source>
        <dbReference type="PROSITE" id="PS51194"/>
    </source>
</evidence>
<evidence type="ECO:0000256" key="1">
    <source>
        <dbReference type="ARBA" id="ARBA00022741"/>
    </source>
</evidence>
<dbReference type="SMART" id="SM00490">
    <property type="entry name" value="HELICc"/>
    <property type="match status" value="1"/>
</dbReference>
<dbReference type="PANTHER" id="PTHR47396">
    <property type="entry name" value="TYPE I RESTRICTION ENZYME ECOKI R PROTEIN"/>
    <property type="match status" value="1"/>
</dbReference>
<dbReference type="PROSITE" id="PS51192">
    <property type="entry name" value="HELICASE_ATP_BIND_1"/>
    <property type="match status" value="1"/>
</dbReference>
<gene>
    <name evidence="8" type="primary">hsdR</name>
    <name evidence="8" type="ORF">EI167_11645</name>
</gene>
<dbReference type="Gene3D" id="3.90.1570.30">
    <property type="match status" value="1"/>
</dbReference>
<dbReference type="SUPFAM" id="SSF52540">
    <property type="entry name" value="P-loop containing nucleoside triphosphate hydrolases"/>
    <property type="match status" value="1"/>
</dbReference>
<dbReference type="GO" id="GO:0009035">
    <property type="term" value="F:type I site-specific deoxyribonuclease activity"/>
    <property type="evidence" value="ECO:0007669"/>
    <property type="project" value="UniProtKB-EC"/>
</dbReference>
<dbReference type="InterPro" id="IPR014013">
    <property type="entry name" value="Helic_SF1/SF2_ATP-bd_DinG/Rad3"/>
</dbReference>
<keyword evidence="3" id="KW-0067">ATP-binding</keyword>
<dbReference type="NCBIfam" id="NF008521">
    <property type="entry name" value="PRK11448.1"/>
    <property type="match status" value="1"/>
</dbReference>
<dbReference type="InterPro" id="IPR025285">
    <property type="entry name" value="DUF4145"/>
</dbReference>
<evidence type="ECO:0000313" key="8">
    <source>
        <dbReference type="EMBL" id="MBE0458092.1"/>
    </source>
</evidence>
<evidence type="ECO:0000313" key="9">
    <source>
        <dbReference type="Proteomes" id="UP000707245"/>
    </source>
</evidence>
<keyword evidence="1" id="KW-0547">Nucleotide-binding</keyword>
<accession>A0ABR9FMS4</accession>
<dbReference type="Pfam" id="PF13643">
    <property type="entry name" value="DUF4145"/>
    <property type="match status" value="1"/>
</dbReference>
<keyword evidence="4" id="KW-0175">Coiled coil</keyword>
<dbReference type="Pfam" id="PF08463">
    <property type="entry name" value="EcoEI_R_C"/>
    <property type="match status" value="1"/>
</dbReference>
<dbReference type="Pfam" id="PF04851">
    <property type="entry name" value="ResIII"/>
    <property type="match status" value="1"/>
</dbReference>
<feature type="domain" description="Helicase ATP-binding" evidence="6">
    <location>
        <begin position="441"/>
        <end position="727"/>
    </location>
</feature>
<dbReference type="Proteomes" id="UP000707245">
    <property type="component" value="Unassembled WGS sequence"/>
</dbReference>
<proteinExistence type="predicted"/>
<evidence type="ECO:0000259" key="6">
    <source>
        <dbReference type="PROSITE" id="PS51193"/>
    </source>
</evidence>
<evidence type="ECO:0000256" key="4">
    <source>
        <dbReference type="SAM" id="Coils"/>
    </source>
</evidence>
<dbReference type="EC" id="3.1.21.3" evidence="8"/>
<keyword evidence="9" id="KW-1185">Reference proteome</keyword>
<keyword evidence="2 8" id="KW-0378">Hydrolase</keyword>
<dbReference type="CDD" id="cd18799">
    <property type="entry name" value="SF2_C_EcoAI-like"/>
    <property type="match status" value="1"/>
</dbReference>
<dbReference type="SMART" id="SM00487">
    <property type="entry name" value="DEXDc"/>
    <property type="match status" value="1"/>
</dbReference>
<dbReference type="InterPro" id="IPR027417">
    <property type="entry name" value="P-loop_NTPase"/>
</dbReference>
<dbReference type="PROSITE" id="PS51194">
    <property type="entry name" value="HELICASE_CTER"/>
    <property type="match status" value="1"/>
</dbReference>
<feature type="domain" description="Helicase ATP-binding" evidence="5">
    <location>
        <begin position="464"/>
        <end position="646"/>
    </location>
</feature>
<keyword evidence="8" id="KW-0540">Nuclease</keyword>
<organism evidence="8 9">
    <name type="scientific">Pseudoalteromonas prydzensis</name>
    <dbReference type="NCBI Taxonomy" id="182141"/>
    <lineage>
        <taxon>Bacteria</taxon>
        <taxon>Pseudomonadati</taxon>
        <taxon>Pseudomonadota</taxon>
        <taxon>Gammaproteobacteria</taxon>
        <taxon>Alteromonadales</taxon>
        <taxon>Pseudoalteromonadaceae</taxon>
        <taxon>Pseudoalteromonas</taxon>
    </lineage>
</organism>
<name>A0ABR9FMS4_9GAMM</name>
<dbReference type="InterPro" id="IPR001650">
    <property type="entry name" value="Helicase_C-like"/>
</dbReference>
<dbReference type="EMBL" id="RRZA01000032">
    <property type="protein sequence ID" value="MBE0458092.1"/>
    <property type="molecule type" value="Genomic_DNA"/>
</dbReference>
<dbReference type="PROSITE" id="PS51193">
    <property type="entry name" value="HELICASE_ATP_BIND_2"/>
    <property type="match status" value="1"/>
</dbReference>
<reference evidence="8 9" key="1">
    <citation type="submission" date="2020-07" db="EMBL/GenBank/DDBJ databases">
        <title>Halophilic bacteria isolated from french cheeses.</title>
        <authorList>
            <person name="Kothe C.I."/>
            <person name="Farah-Kraiem B."/>
            <person name="Renault P."/>
            <person name="Dridi B."/>
        </authorList>
    </citation>
    <scope>NUCLEOTIDE SEQUENCE [LARGE SCALE GENOMIC DNA]</scope>
    <source>
        <strain evidence="8 9">FME14</strain>
    </source>
</reference>
<comment type="caution">
    <text evidence="8">The sequence shown here is derived from an EMBL/GenBank/DDBJ whole genome shotgun (WGS) entry which is preliminary data.</text>
</comment>
<protein>
    <submittedName>
        <fullName evidence="8">Type I restriction-modification system endonuclease</fullName>
        <ecNumber evidence="8">3.1.21.3</ecNumber>
    </submittedName>
</protein>
<dbReference type="InterPro" id="IPR006935">
    <property type="entry name" value="Helicase/UvrB_N"/>
</dbReference>
<dbReference type="Pfam" id="PF00271">
    <property type="entry name" value="Helicase_C"/>
    <property type="match status" value="1"/>
</dbReference>
<dbReference type="RefSeq" id="WP_192541871.1">
    <property type="nucleotide sequence ID" value="NZ_RRZA01000032.1"/>
</dbReference>
<dbReference type="InterPro" id="IPR050742">
    <property type="entry name" value="Helicase_Restrict-Modif_Enz"/>
</dbReference>
<evidence type="ECO:0000259" key="5">
    <source>
        <dbReference type="PROSITE" id="PS51192"/>
    </source>
</evidence>
<evidence type="ECO:0000256" key="3">
    <source>
        <dbReference type="ARBA" id="ARBA00022840"/>
    </source>
</evidence>
<dbReference type="InterPro" id="IPR013670">
    <property type="entry name" value="EcoEI_R_C_dom"/>
</dbReference>
<keyword evidence="8" id="KW-0255">Endonuclease</keyword>
<dbReference type="PANTHER" id="PTHR47396:SF1">
    <property type="entry name" value="ATP-DEPENDENT HELICASE IRC3-RELATED"/>
    <property type="match status" value="1"/>
</dbReference>
<feature type="coiled-coil region" evidence="4">
    <location>
        <begin position="151"/>
        <end position="238"/>
    </location>
</feature>
<dbReference type="Gene3D" id="3.40.50.300">
    <property type="entry name" value="P-loop containing nucleotide triphosphate hydrolases"/>
    <property type="match status" value="2"/>
</dbReference>
<dbReference type="CDD" id="cd18032">
    <property type="entry name" value="DEXHc_RE_I_III_res"/>
    <property type="match status" value="1"/>
</dbReference>
<feature type="domain" description="Helicase C-terminal" evidence="7">
    <location>
        <begin position="722"/>
        <end position="887"/>
    </location>
</feature>